<dbReference type="EMBL" id="GDHC01012168">
    <property type="protein sequence ID" value="JAQ06461.1"/>
    <property type="molecule type" value="Transcribed_RNA"/>
</dbReference>
<dbReference type="Pfam" id="PF16189">
    <property type="entry name" value="Creatinase_N_2"/>
    <property type="match status" value="1"/>
</dbReference>
<evidence type="ECO:0000313" key="10">
    <source>
        <dbReference type="EMBL" id="JAG42766.1"/>
    </source>
</evidence>
<dbReference type="PANTHER" id="PTHR43763:SF20">
    <property type="entry name" value="XAA-PRO AMINOPEPTIDASE APEPP"/>
    <property type="match status" value="1"/>
</dbReference>
<dbReference type="Gene3D" id="3.90.230.10">
    <property type="entry name" value="Creatinase/methionine aminopeptidase superfamily"/>
    <property type="match status" value="1"/>
</dbReference>
<gene>
    <name evidence="10" type="primary">XPNPEP1_1</name>
    <name evidence="11" type="synonym">XPNPEP1_0</name>
    <name evidence="10" type="ORF">CM83_34256</name>
    <name evidence="11" type="ORF">g.33391</name>
</gene>
<feature type="non-terminal residue" evidence="10">
    <location>
        <position position="1"/>
    </location>
</feature>
<feature type="domain" description="Creatinase N-terminal" evidence="8">
    <location>
        <begin position="41"/>
        <end position="160"/>
    </location>
</feature>
<dbReference type="FunFam" id="3.90.230.10:FF:000007">
    <property type="entry name" value="Xaa-Pro aminopeptidase P"/>
    <property type="match status" value="1"/>
</dbReference>
<dbReference type="InterPro" id="IPR032416">
    <property type="entry name" value="Peptidase_M24_C"/>
</dbReference>
<dbReference type="Gene3D" id="3.40.350.10">
    <property type="entry name" value="Creatinase/prolidase N-terminal domain"/>
    <property type="match status" value="2"/>
</dbReference>
<keyword evidence="5" id="KW-0464">Manganese</keyword>
<feature type="domain" description="Peptidase M24 C-terminal" evidence="9">
    <location>
        <begin position="573"/>
        <end position="637"/>
    </location>
</feature>
<proteinExistence type="inferred from homology"/>
<accession>A0A0A9ZFJ5</accession>
<organism evidence="10">
    <name type="scientific">Lygus hesperus</name>
    <name type="common">Western plant bug</name>
    <dbReference type="NCBI Taxonomy" id="30085"/>
    <lineage>
        <taxon>Eukaryota</taxon>
        <taxon>Metazoa</taxon>
        <taxon>Ecdysozoa</taxon>
        <taxon>Arthropoda</taxon>
        <taxon>Hexapoda</taxon>
        <taxon>Insecta</taxon>
        <taxon>Pterygota</taxon>
        <taxon>Neoptera</taxon>
        <taxon>Paraneoptera</taxon>
        <taxon>Hemiptera</taxon>
        <taxon>Heteroptera</taxon>
        <taxon>Panheteroptera</taxon>
        <taxon>Cimicomorpha</taxon>
        <taxon>Miridae</taxon>
        <taxon>Mirini</taxon>
        <taxon>Lygus</taxon>
    </lineage>
</organism>
<evidence type="ECO:0000256" key="4">
    <source>
        <dbReference type="ARBA" id="ARBA00022801"/>
    </source>
</evidence>
<evidence type="ECO:0000313" key="11">
    <source>
        <dbReference type="EMBL" id="JAQ06461.1"/>
    </source>
</evidence>
<comment type="similarity">
    <text evidence="2">Belongs to the peptidase M24B family.</text>
</comment>
<reference evidence="10" key="1">
    <citation type="journal article" date="2014" name="PLoS ONE">
        <title>Transcriptome-Based Identification of ABC Transporters in the Western Tarnished Plant Bug Lygus hesperus.</title>
        <authorList>
            <person name="Hull J.J."/>
            <person name="Chaney K."/>
            <person name="Geib S.M."/>
            <person name="Fabrick J.A."/>
            <person name="Brent C.S."/>
            <person name="Walsh D."/>
            <person name="Lavine L.C."/>
        </authorList>
    </citation>
    <scope>NUCLEOTIDE SEQUENCE</scope>
</reference>
<evidence type="ECO:0000256" key="6">
    <source>
        <dbReference type="SAM" id="MobiDB-lite"/>
    </source>
</evidence>
<keyword evidence="4" id="KW-0378">Hydrolase</keyword>
<keyword evidence="10" id="KW-0031">Aminopeptidase</keyword>
<dbReference type="Pfam" id="PF16188">
    <property type="entry name" value="Peptidase_M24_C"/>
    <property type="match status" value="1"/>
</dbReference>
<evidence type="ECO:0000256" key="1">
    <source>
        <dbReference type="ARBA" id="ARBA00001936"/>
    </source>
</evidence>
<dbReference type="InterPro" id="IPR029149">
    <property type="entry name" value="Creatin/AminoP/Spt16_N"/>
</dbReference>
<evidence type="ECO:0000259" key="7">
    <source>
        <dbReference type="Pfam" id="PF00557"/>
    </source>
</evidence>
<keyword evidence="10" id="KW-0645">Protease</keyword>
<name>A0A0A9ZFJ5_LYGHE</name>
<keyword evidence="3" id="KW-0479">Metal-binding</keyword>
<evidence type="ECO:0000259" key="9">
    <source>
        <dbReference type="Pfam" id="PF16188"/>
    </source>
</evidence>
<dbReference type="SUPFAM" id="SSF55920">
    <property type="entry name" value="Creatinase/aminopeptidase"/>
    <property type="match status" value="1"/>
</dbReference>
<evidence type="ECO:0000256" key="5">
    <source>
        <dbReference type="ARBA" id="ARBA00023211"/>
    </source>
</evidence>
<protein>
    <submittedName>
        <fullName evidence="10">Xaa-Pro aminopeptidase 1</fullName>
    </submittedName>
</protein>
<dbReference type="Pfam" id="PF01321">
    <property type="entry name" value="Creatinase_N"/>
    <property type="match status" value="1"/>
</dbReference>
<feature type="region of interest" description="Disordered" evidence="6">
    <location>
        <begin position="1"/>
        <end position="24"/>
    </location>
</feature>
<evidence type="ECO:0000256" key="2">
    <source>
        <dbReference type="ARBA" id="ARBA00008766"/>
    </source>
</evidence>
<dbReference type="AlphaFoldDB" id="A0A0A9ZFJ5"/>
<dbReference type="FunFam" id="3.40.350.10:FF:000003">
    <property type="entry name" value="Xaa-pro aminopeptidase P"/>
    <property type="match status" value="1"/>
</dbReference>
<dbReference type="SUPFAM" id="SSF53092">
    <property type="entry name" value="Creatinase/prolidase N-terminal domain"/>
    <property type="match status" value="1"/>
</dbReference>
<dbReference type="InterPro" id="IPR033740">
    <property type="entry name" value="Pept_M24B"/>
</dbReference>
<evidence type="ECO:0000256" key="3">
    <source>
        <dbReference type="ARBA" id="ARBA00022723"/>
    </source>
</evidence>
<comment type="cofactor">
    <cofactor evidence="1">
        <name>Mn(2+)</name>
        <dbReference type="ChEBI" id="CHEBI:29035"/>
    </cofactor>
</comment>
<feature type="domain" description="Peptidase M24" evidence="7">
    <location>
        <begin position="346"/>
        <end position="558"/>
    </location>
</feature>
<dbReference type="GO" id="GO:0070006">
    <property type="term" value="F:metalloaminopeptidase activity"/>
    <property type="evidence" value="ECO:0007669"/>
    <property type="project" value="InterPro"/>
</dbReference>
<dbReference type="GO" id="GO:0005737">
    <property type="term" value="C:cytoplasm"/>
    <property type="evidence" value="ECO:0007669"/>
    <property type="project" value="UniProtKB-ARBA"/>
</dbReference>
<dbReference type="PANTHER" id="PTHR43763">
    <property type="entry name" value="XAA-PRO AMINOPEPTIDASE 1"/>
    <property type="match status" value="1"/>
</dbReference>
<dbReference type="GO" id="GO:0046872">
    <property type="term" value="F:metal ion binding"/>
    <property type="evidence" value="ECO:0007669"/>
    <property type="project" value="UniProtKB-KW"/>
</dbReference>
<dbReference type="Pfam" id="PF00557">
    <property type="entry name" value="Peptidase_M24"/>
    <property type="match status" value="1"/>
</dbReference>
<evidence type="ECO:0000259" key="8">
    <source>
        <dbReference type="Pfam" id="PF01321"/>
    </source>
</evidence>
<dbReference type="EMBL" id="GBHO01000838">
    <property type="protein sequence ID" value="JAG42766.1"/>
    <property type="molecule type" value="Transcribed_RNA"/>
</dbReference>
<reference evidence="11" key="3">
    <citation type="journal article" date="2016" name="Gigascience">
        <title>De novo construction of an expanded transcriptome assembly for the western tarnished plant bug, Lygus hesperus.</title>
        <authorList>
            <person name="Tassone E.E."/>
            <person name="Geib S.M."/>
            <person name="Hall B."/>
            <person name="Fabrick J.A."/>
            <person name="Brent C.S."/>
            <person name="Hull J.J."/>
        </authorList>
    </citation>
    <scope>NUCLEOTIDE SEQUENCE</scope>
</reference>
<dbReference type="CDD" id="cd01085">
    <property type="entry name" value="APP"/>
    <property type="match status" value="1"/>
</dbReference>
<dbReference type="InterPro" id="IPR000587">
    <property type="entry name" value="Creatinase_N"/>
</dbReference>
<dbReference type="InterPro" id="IPR000994">
    <property type="entry name" value="Pept_M24"/>
</dbReference>
<dbReference type="InterPro" id="IPR050422">
    <property type="entry name" value="X-Pro_aminopeptidase_P"/>
</dbReference>
<dbReference type="InterPro" id="IPR036005">
    <property type="entry name" value="Creatinase/aminopeptidase-like"/>
</dbReference>
<sequence length="640" mass="71705">QLNAHQPHCCPKVMNPSPGVAGSNPDAYDKLEKLRKCFSDKTFNTSPISAYIIPHDDQHMSEYLAETDKRLEHISGFTGSAGTVVITMEKALLWTDGRYFIQAGEELLKPFELMKIEGPTSVTPGEWLASNLNSGERVGGDPALFSCAEWRKIKNELNSNAVQLIESNSNLVDHIWTNKPGRPINEVVILEDEYSGRPMGDKIMDVVAVMKDKKSDIHVVSELDNVAWLLNLRGTDISYNPVFFSFVIIQIVDEEVVVYLFIDQAKLSPAIVSHIFDSRICLKICDYSNVYTELSGMAKIESTKRVWISTTSNYKLLSLVPKNKRFLEPSIVTKLKSVKNAVEAKGMVNAHIKDGYALCSFLQWLEENMLKGTHLTEISAADKLQEFRSKEEGFRGLSFPTISSVGAHAAIIHYQPSSYTDAALSMEEIYLVDSGGQYLDGTTDVTRTVHFGNPCEFEKECFTRVLKGVISLNTAIFPANLKGNVLDSFARRALWDVGLQYGHGTGHGIGAHLCVHEGPIGVSWRPLPNDPGLDENMFISNEPGYYKENHFGVRIENIEQIIRVAPVYDTPHKFLTLKTITLCPIQTKLIDPNLLNAEELKWLNDYHEEIRQTLVPIAERKGNLALKNWLIKETEALMKS</sequence>
<reference evidence="10" key="2">
    <citation type="submission" date="2014-07" db="EMBL/GenBank/DDBJ databases">
        <authorList>
            <person name="Hull J."/>
        </authorList>
    </citation>
    <scope>NUCLEOTIDE SEQUENCE</scope>
</reference>